<name>A0A0D2MYE9_9CHLO</name>
<dbReference type="EMBL" id="KK101939">
    <property type="protein sequence ID" value="KIY99145.1"/>
    <property type="molecule type" value="Genomic_DNA"/>
</dbReference>
<dbReference type="InterPro" id="IPR013320">
    <property type="entry name" value="ConA-like_dom_sf"/>
</dbReference>
<dbReference type="InterPro" id="IPR003877">
    <property type="entry name" value="SPRY_dom"/>
</dbReference>
<evidence type="ECO:0000313" key="6">
    <source>
        <dbReference type="EMBL" id="KIY99145.1"/>
    </source>
</evidence>
<keyword evidence="3" id="KW-0862">Zinc</keyword>
<dbReference type="Gene3D" id="2.60.120.920">
    <property type="match status" value="2"/>
</dbReference>
<dbReference type="SUPFAM" id="SSF49899">
    <property type="entry name" value="Concanavalin A-like lectins/glucanases"/>
    <property type="match status" value="1"/>
</dbReference>
<gene>
    <name evidence="6" type="ORF">MNEG_8819</name>
</gene>
<dbReference type="Pfam" id="PF00622">
    <property type="entry name" value="SPRY"/>
    <property type="match status" value="2"/>
</dbReference>
<dbReference type="OrthoDB" id="258495at2759"/>
<dbReference type="PANTHER" id="PTHR13363">
    <property type="entry name" value="RING FINGER AND SRY DOMAIN-CONTAINING"/>
    <property type="match status" value="1"/>
</dbReference>
<dbReference type="KEGG" id="mng:MNEG_8819"/>
<feature type="region of interest" description="Disordered" evidence="4">
    <location>
        <begin position="427"/>
        <end position="470"/>
    </location>
</feature>
<organism evidence="6 7">
    <name type="scientific">Monoraphidium neglectum</name>
    <dbReference type="NCBI Taxonomy" id="145388"/>
    <lineage>
        <taxon>Eukaryota</taxon>
        <taxon>Viridiplantae</taxon>
        <taxon>Chlorophyta</taxon>
        <taxon>core chlorophytes</taxon>
        <taxon>Chlorophyceae</taxon>
        <taxon>CS clade</taxon>
        <taxon>Sphaeropleales</taxon>
        <taxon>Selenastraceae</taxon>
        <taxon>Monoraphidium</taxon>
    </lineage>
</organism>
<evidence type="ECO:0000256" key="1">
    <source>
        <dbReference type="ARBA" id="ARBA00022723"/>
    </source>
</evidence>
<feature type="domain" description="SPRY" evidence="5">
    <location>
        <begin position="115"/>
        <end position="217"/>
    </location>
</feature>
<proteinExistence type="predicted"/>
<protein>
    <recommendedName>
        <fullName evidence="5">SPRY domain-containing protein</fullName>
    </recommendedName>
</protein>
<keyword evidence="1" id="KW-0479">Metal-binding</keyword>
<keyword evidence="2" id="KW-0863">Zinc-finger</keyword>
<keyword evidence="7" id="KW-1185">Reference proteome</keyword>
<evidence type="ECO:0000256" key="3">
    <source>
        <dbReference type="ARBA" id="ARBA00022833"/>
    </source>
</evidence>
<dbReference type="GO" id="GO:0008270">
    <property type="term" value="F:zinc ion binding"/>
    <property type="evidence" value="ECO:0007669"/>
    <property type="project" value="UniProtKB-KW"/>
</dbReference>
<dbReference type="InterPro" id="IPR043136">
    <property type="entry name" value="B30.2/SPRY_sf"/>
</dbReference>
<dbReference type="GO" id="GO:0051603">
    <property type="term" value="P:proteolysis involved in protein catabolic process"/>
    <property type="evidence" value="ECO:0007669"/>
    <property type="project" value="TreeGrafter"/>
</dbReference>
<dbReference type="GO" id="GO:0004842">
    <property type="term" value="F:ubiquitin-protein transferase activity"/>
    <property type="evidence" value="ECO:0007669"/>
    <property type="project" value="InterPro"/>
</dbReference>
<accession>A0A0D2MYE9</accession>
<evidence type="ECO:0000313" key="7">
    <source>
        <dbReference type="Proteomes" id="UP000054498"/>
    </source>
</evidence>
<dbReference type="GO" id="GO:0005737">
    <property type="term" value="C:cytoplasm"/>
    <property type="evidence" value="ECO:0007669"/>
    <property type="project" value="TreeGrafter"/>
</dbReference>
<dbReference type="PANTHER" id="PTHR13363:SF5">
    <property type="entry name" value="E3 UBIQUITIN-PROTEIN LIGASE RNF123"/>
    <property type="match status" value="1"/>
</dbReference>
<sequence>MATPLQAALDYVLPLASRTQPGAPPPADDEHLAAANFRLFDLNAEARDALARQQRAGPGRGVRGRVGPPKVAVDLASATPFLTVSGPSDGTSLAPLSLESAQGFSSCRANTAVVSGKWQYEVILRSHGILQLGWCLRDTPFTINNGVGDAPDSYAYDGKRMKRWNPAPVGTITFYRNGVSLGTAFANVRVLQHGAAYFPGLSLSQGERCDVNFGQSPFVHPVGGHRPLQAPPPPAAEGYFRAVTSALARLLLLRLRRCAGAACGGGRACAGCGAGGGAAGVTAGEAAAVEGRLLEFLRAARAADAAAAADARAAHAARGGADAHSSGGGSGGTDEPGPPDWPGDDAFALLAGLVGDHLLWLLEHSEWWLHAHLLPLVLRVHGLEPPHAGGAARALVQLCQVAVPAEGFGKLVCALGRVLGHYASMAPFQRPPGADQQHQGQQAQQAQQQDKAGAAATGSGGGAHGLQQLLPPPCGRQAPGVFAATGFSSISQLSHTGAYPFTSALAAIVALPDAASAWA</sequence>
<feature type="region of interest" description="Disordered" evidence="4">
    <location>
        <begin position="318"/>
        <end position="342"/>
    </location>
</feature>
<dbReference type="AlphaFoldDB" id="A0A0D2MYE9"/>
<evidence type="ECO:0000256" key="4">
    <source>
        <dbReference type="SAM" id="MobiDB-lite"/>
    </source>
</evidence>
<evidence type="ECO:0000259" key="5">
    <source>
        <dbReference type="SMART" id="SM00449"/>
    </source>
</evidence>
<dbReference type="STRING" id="145388.A0A0D2MYE9"/>
<dbReference type="GeneID" id="25741694"/>
<dbReference type="Proteomes" id="UP000054498">
    <property type="component" value="Unassembled WGS sequence"/>
</dbReference>
<evidence type="ECO:0000256" key="2">
    <source>
        <dbReference type="ARBA" id="ARBA00022771"/>
    </source>
</evidence>
<dbReference type="RefSeq" id="XP_013898165.1">
    <property type="nucleotide sequence ID" value="XM_014042711.1"/>
</dbReference>
<dbReference type="SMART" id="SM00449">
    <property type="entry name" value="SPRY"/>
    <property type="match status" value="1"/>
</dbReference>
<reference evidence="6 7" key="1">
    <citation type="journal article" date="2013" name="BMC Genomics">
        <title>Reconstruction of the lipid metabolism for the microalga Monoraphidium neglectum from its genome sequence reveals characteristics suitable for biofuel production.</title>
        <authorList>
            <person name="Bogen C."/>
            <person name="Al-Dilaimi A."/>
            <person name="Albersmeier A."/>
            <person name="Wichmann J."/>
            <person name="Grundmann M."/>
            <person name="Rupp O."/>
            <person name="Lauersen K.J."/>
            <person name="Blifernez-Klassen O."/>
            <person name="Kalinowski J."/>
            <person name="Goesmann A."/>
            <person name="Mussgnug J.H."/>
            <person name="Kruse O."/>
        </authorList>
    </citation>
    <scope>NUCLEOTIDE SEQUENCE [LARGE SCALE GENOMIC DNA]</scope>
    <source>
        <strain evidence="6 7">SAG 48.87</strain>
    </source>
</reference>
<dbReference type="InterPro" id="IPR045129">
    <property type="entry name" value="RNF123/RKP/RSPRY1"/>
</dbReference>
<feature type="compositionally biased region" description="Low complexity" evidence="4">
    <location>
        <begin position="433"/>
        <end position="457"/>
    </location>
</feature>